<organism evidence="1 2">
    <name type="scientific">Halosegnis rubeus</name>
    <dbReference type="NCBI Taxonomy" id="2212850"/>
    <lineage>
        <taxon>Archaea</taxon>
        <taxon>Methanobacteriati</taxon>
        <taxon>Methanobacteriota</taxon>
        <taxon>Stenosarchaea group</taxon>
        <taxon>Halobacteria</taxon>
        <taxon>Halobacteriales</taxon>
        <taxon>Natronomonadaceae</taxon>
        <taxon>Halosegnis</taxon>
    </lineage>
</organism>
<reference evidence="1 2" key="1">
    <citation type="submission" date="2019-10" db="EMBL/GenBank/DDBJ databases">
        <title>Unraveling microbial dark matter from salterns through culturing: the case of the genus Halosegnis.</title>
        <authorList>
            <person name="Duran-Viseras A."/>
            <person name="Andrei A.-S."/>
            <person name="Vera-Gargallo B."/>
            <person name="Ghai R."/>
            <person name="Sanchez-Porro C."/>
            <person name="Ventosa A."/>
        </authorList>
    </citation>
    <scope>NUCLEOTIDE SEQUENCE [LARGE SCALE GENOMIC DNA]</scope>
    <source>
        <strain evidence="1 2">F19-13</strain>
    </source>
</reference>
<dbReference type="Proteomes" id="UP000326207">
    <property type="component" value="Unassembled WGS sequence"/>
</dbReference>
<gene>
    <name evidence="1" type="ORF">DP108_02220</name>
</gene>
<sequence>MNRQELLDRLTQDVLGYVMHGHLSDDVLVESLKPEGLANRFDDYQTLIDLHFVLRDDVVAFVRELPQRLRQLETSTESRTRTARGTVRGKVNWSQTARVRSTQSPGDRSLFVCDTRTETYDTDENIVLKRLLATVYQAVENAQEYLDSEYEWVNEAWRGEEELLLELQKIMERNVHVRRIRDPEQYEPTDRMIVSSENSRQPVYREAAGLVREYRAIHRGESTAVRNLLEQTAITPDDEETLLELYVLFRFIATIEDLHGGEFTVSTIESGRQEIARLSGPKEIVLYHDTSGGDRGLSFRSVPEEKSDGELSRTEAVQRAAQRVARDYFGQQFQNHTGRPDVIVLEVVDEDAGSYEYFITEVKNSTRVDTIRSGIKETLEYLAFLRQDGEYVNGSEAGGAFFGDGSNGLLVVQDMPERETQPLSDQDGIGILQVGKLDEQLESILADIV</sequence>
<evidence type="ECO:0000313" key="2">
    <source>
        <dbReference type="Proteomes" id="UP000326207"/>
    </source>
</evidence>
<comment type="caution">
    <text evidence="1">The sequence shown here is derived from an EMBL/GenBank/DDBJ whole genome shotgun (WGS) entry which is preliminary data.</text>
</comment>
<dbReference type="RefSeq" id="WP_152155948.1">
    <property type="nucleotide sequence ID" value="NZ_QMDY01000001.1"/>
</dbReference>
<evidence type="ECO:0000313" key="1">
    <source>
        <dbReference type="EMBL" id="KAB7520087.1"/>
    </source>
</evidence>
<dbReference type="AlphaFoldDB" id="A0A5N5UMD8"/>
<protein>
    <submittedName>
        <fullName evidence="1">Uncharacterized protein</fullName>
    </submittedName>
</protein>
<accession>A0A5N5UMD8</accession>
<proteinExistence type="predicted"/>
<name>A0A5N5UMD8_9EURY</name>
<dbReference type="EMBL" id="QMDY01000001">
    <property type="protein sequence ID" value="KAB7520087.1"/>
    <property type="molecule type" value="Genomic_DNA"/>
</dbReference>